<accession>A0A5C8ZXW9</accession>
<comment type="catalytic activity">
    <reaction evidence="14">
        <text>(9Z)-octadecenoyl-CoA + H2O = (9Z)-octadecenoate + CoA + H(+)</text>
        <dbReference type="Rhea" id="RHEA:40139"/>
        <dbReference type="ChEBI" id="CHEBI:15377"/>
        <dbReference type="ChEBI" id="CHEBI:15378"/>
        <dbReference type="ChEBI" id="CHEBI:30823"/>
        <dbReference type="ChEBI" id="CHEBI:57287"/>
        <dbReference type="ChEBI" id="CHEBI:57387"/>
    </reaction>
    <physiologicalReaction direction="left-to-right" evidence="14">
        <dbReference type="Rhea" id="RHEA:40140"/>
    </physiologicalReaction>
</comment>
<evidence type="ECO:0000256" key="15">
    <source>
        <dbReference type="ARBA" id="ARBA00038456"/>
    </source>
</evidence>
<organism evidence="25 26">
    <name type="scientific">Parahaliea aestuarii</name>
    <dbReference type="NCBI Taxonomy" id="1852021"/>
    <lineage>
        <taxon>Bacteria</taxon>
        <taxon>Pseudomonadati</taxon>
        <taxon>Pseudomonadota</taxon>
        <taxon>Gammaproteobacteria</taxon>
        <taxon>Cellvibrionales</taxon>
        <taxon>Halieaceae</taxon>
        <taxon>Parahaliea</taxon>
    </lineage>
</organism>
<evidence type="ECO:0000256" key="22">
    <source>
        <dbReference type="ARBA" id="ARBA00048074"/>
    </source>
</evidence>
<keyword evidence="6" id="KW-0053">Apoptosis</keyword>
<dbReference type="RefSeq" id="WP_148063244.1">
    <property type="nucleotide sequence ID" value="NZ_VRYZ01000002.1"/>
</dbReference>
<keyword evidence="4" id="KW-1003">Cell membrane</keyword>
<reference evidence="25 26" key="1">
    <citation type="submission" date="2019-08" db="EMBL/GenBank/DDBJ databases">
        <title>Parahaliea maris sp. nov., isolated from the surface seawater.</title>
        <authorList>
            <person name="Liu Y."/>
        </authorList>
    </citation>
    <scope>NUCLEOTIDE SEQUENCE [LARGE SCALE GENOMIC DNA]</scope>
    <source>
        <strain evidence="25 26">S2-26</strain>
    </source>
</reference>
<dbReference type="OrthoDB" id="5242242at2"/>
<keyword evidence="7" id="KW-0378">Hydrolase</keyword>
<evidence type="ECO:0000256" key="20">
    <source>
        <dbReference type="ARBA" id="ARBA00047734"/>
    </source>
</evidence>
<evidence type="ECO:0000256" key="8">
    <source>
        <dbReference type="ARBA" id="ARBA00022832"/>
    </source>
</evidence>
<evidence type="ECO:0000256" key="21">
    <source>
        <dbReference type="ARBA" id="ARBA00047969"/>
    </source>
</evidence>
<keyword evidence="26" id="KW-1185">Reference proteome</keyword>
<dbReference type="GO" id="GO:0016020">
    <property type="term" value="C:membrane"/>
    <property type="evidence" value="ECO:0007669"/>
    <property type="project" value="UniProtKB-SubCell"/>
</dbReference>
<evidence type="ECO:0000256" key="14">
    <source>
        <dbReference type="ARBA" id="ARBA00037002"/>
    </source>
</evidence>
<evidence type="ECO:0000256" key="17">
    <source>
        <dbReference type="ARBA" id="ARBA00040123"/>
    </source>
</evidence>
<dbReference type="Gene3D" id="3.10.129.10">
    <property type="entry name" value="Hotdog Thioesterase"/>
    <property type="match status" value="1"/>
</dbReference>
<dbReference type="Proteomes" id="UP000321933">
    <property type="component" value="Unassembled WGS sequence"/>
</dbReference>
<evidence type="ECO:0000256" key="12">
    <source>
        <dbReference type="ARBA" id="ARBA00023273"/>
    </source>
</evidence>
<proteinExistence type="inferred from homology"/>
<comment type="similarity">
    <text evidence="15">Belongs to the THEM4/THEM5 thioesterase family.</text>
</comment>
<evidence type="ECO:0000256" key="5">
    <source>
        <dbReference type="ARBA" id="ARBA00022490"/>
    </source>
</evidence>
<keyword evidence="12" id="KW-0966">Cell projection</keyword>
<evidence type="ECO:0000256" key="13">
    <source>
        <dbReference type="ARBA" id="ARBA00035852"/>
    </source>
</evidence>
<dbReference type="CDD" id="cd03443">
    <property type="entry name" value="PaaI_thioesterase"/>
    <property type="match status" value="1"/>
</dbReference>
<name>A0A5C8ZXW9_9GAMM</name>
<dbReference type="PANTHER" id="PTHR12418:SF19">
    <property type="entry name" value="ACYL-COENZYME A THIOESTERASE THEM4"/>
    <property type="match status" value="1"/>
</dbReference>
<evidence type="ECO:0000256" key="3">
    <source>
        <dbReference type="ARBA" id="ARBA00004632"/>
    </source>
</evidence>
<keyword evidence="8" id="KW-0276">Fatty acid metabolism</keyword>
<comment type="subcellular location">
    <subcellularLocation>
        <location evidence="3">Cell projection</location>
        <location evidence="3">Ruffle membrane</location>
    </subcellularLocation>
    <subcellularLocation>
        <location evidence="2">Cytoplasm</location>
    </subcellularLocation>
    <subcellularLocation>
        <location evidence="1">Membrane</location>
        <topology evidence="1">Peripheral membrane protein</topology>
    </subcellularLocation>
</comment>
<dbReference type="PANTHER" id="PTHR12418">
    <property type="entry name" value="ACYL-COENZYME A THIOESTERASE THEM4"/>
    <property type="match status" value="1"/>
</dbReference>
<keyword evidence="10" id="KW-0443">Lipid metabolism</keyword>
<evidence type="ECO:0000256" key="1">
    <source>
        <dbReference type="ARBA" id="ARBA00004170"/>
    </source>
</evidence>
<gene>
    <name evidence="25" type="ORF">FVW59_05570</name>
</gene>
<evidence type="ECO:0000259" key="24">
    <source>
        <dbReference type="Pfam" id="PF03061"/>
    </source>
</evidence>
<comment type="catalytic activity">
    <reaction evidence="13">
        <text>(5Z,8Z,11Z,14Z)-eicosatetraenoyl-CoA + H2O = (5Z,8Z,11Z,14Z)-eicosatetraenoate + CoA + H(+)</text>
        <dbReference type="Rhea" id="RHEA:40151"/>
        <dbReference type="ChEBI" id="CHEBI:15377"/>
        <dbReference type="ChEBI" id="CHEBI:15378"/>
        <dbReference type="ChEBI" id="CHEBI:32395"/>
        <dbReference type="ChEBI" id="CHEBI:57287"/>
        <dbReference type="ChEBI" id="CHEBI:57368"/>
    </reaction>
    <physiologicalReaction direction="left-to-right" evidence="13">
        <dbReference type="Rhea" id="RHEA:40152"/>
    </physiologicalReaction>
</comment>
<dbReference type="GO" id="GO:0005737">
    <property type="term" value="C:cytoplasm"/>
    <property type="evidence" value="ECO:0007669"/>
    <property type="project" value="UniProtKB-SubCell"/>
</dbReference>
<keyword evidence="5" id="KW-0963">Cytoplasm</keyword>
<dbReference type="GO" id="GO:0006631">
    <property type="term" value="P:fatty acid metabolic process"/>
    <property type="evidence" value="ECO:0007669"/>
    <property type="project" value="UniProtKB-KW"/>
</dbReference>
<evidence type="ECO:0000313" key="25">
    <source>
        <dbReference type="EMBL" id="TXS93308.1"/>
    </source>
</evidence>
<dbReference type="GO" id="GO:0016790">
    <property type="term" value="F:thiolester hydrolase activity"/>
    <property type="evidence" value="ECO:0007669"/>
    <property type="project" value="UniProtKB-ARBA"/>
</dbReference>
<dbReference type="InterPro" id="IPR052365">
    <property type="entry name" value="THEM4/THEM5_acyl-CoA_thioest"/>
</dbReference>
<comment type="catalytic activity">
    <reaction evidence="19">
        <text>octanoyl-CoA + H2O = octanoate + CoA + H(+)</text>
        <dbReference type="Rhea" id="RHEA:30143"/>
        <dbReference type="ChEBI" id="CHEBI:15377"/>
        <dbReference type="ChEBI" id="CHEBI:15378"/>
        <dbReference type="ChEBI" id="CHEBI:25646"/>
        <dbReference type="ChEBI" id="CHEBI:57287"/>
        <dbReference type="ChEBI" id="CHEBI:57386"/>
    </reaction>
    <physiologicalReaction direction="left-to-right" evidence="19">
        <dbReference type="Rhea" id="RHEA:30144"/>
    </physiologicalReaction>
</comment>
<evidence type="ECO:0000256" key="16">
    <source>
        <dbReference type="ARBA" id="ARBA00038848"/>
    </source>
</evidence>
<evidence type="ECO:0000256" key="18">
    <source>
        <dbReference type="ARBA" id="ARBA00043210"/>
    </source>
</evidence>
<comment type="catalytic activity">
    <reaction evidence="23">
        <text>tetradecanoyl-CoA + H2O = tetradecanoate + CoA + H(+)</text>
        <dbReference type="Rhea" id="RHEA:40119"/>
        <dbReference type="ChEBI" id="CHEBI:15377"/>
        <dbReference type="ChEBI" id="CHEBI:15378"/>
        <dbReference type="ChEBI" id="CHEBI:30807"/>
        <dbReference type="ChEBI" id="CHEBI:57287"/>
        <dbReference type="ChEBI" id="CHEBI:57385"/>
    </reaction>
    <physiologicalReaction direction="left-to-right" evidence="23">
        <dbReference type="Rhea" id="RHEA:40120"/>
    </physiologicalReaction>
</comment>
<comment type="catalytic activity">
    <reaction evidence="22">
        <text>dodecanoyl-CoA + H2O = dodecanoate + CoA + H(+)</text>
        <dbReference type="Rhea" id="RHEA:30135"/>
        <dbReference type="ChEBI" id="CHEBI:15377"/>
        <dbReference type="ChEBI" id="CHEBI:15378"/>
        <dbReference type="ChEBI" id="CHEBI:18262"/>
        <dbReference type="ChEBI" id="CHEBI:57287"/>
        <dbReference type="ChEBI" id="CHEBI:57375"/>
    </reaction>
    <physiologicalReaction direction="left-to-right" evidence="22">
        <dbReference type="Rhea" id="RHEA:30136"/>
    </physiologicalReaction>
</comment>
<evidence type="ECO:0000256" key="19">
    <source>
        <dbReference type="ARBA" id="ARBA00047588"/>
    </source>
</evidence>
<sequence length="223" mass="23946">MFDLTDPVFNPYASEEITPPHTREWAAKRKLARVLHQLNELAVTCNASVEEIEARTADLQVVADSLATAPRCLGTLAFVKTGDHGNYGQINHELNAVGGHSNPLAPGLNIWLEGAVAHGVARCHHAYEGPPGFVHGGYVAAIFDQFLGMAQIAGGRPGMTGSLSVRYLRPTPLDTDLTLRAEMAETVGRKTVMRGEMLAGGKVTATAEGLFIEPQRPLQTLAR</sequence>
<feature type="domain" description="Thioesterase" evidence="24">
    <location>
        <begin position="132"/>
        <end position="201"/>
    </location>
</feature>
<evidence type="ECO:0000256" key="9">
    <source>
        <dbReference type="ARBA" id="ARBA00022946"/>
    </source>
</evidence>
<comment type="caution">
    <text evidence="25">The sequence shown here is derived from an EMBL/GenBank/DDBJ whole genome shotgun (WGS) entry which is preliminary data.</text>
</comment>
<dbReference type="EC" id="3.1.2.2" evidence="16"/>
<dbReference type="InterPro" id="IPR006683">
    <property type="entry name" value="Thioestr_dom"/>
</dbReference>
<dbReference type="SUPFAM" id="SSF54637">
    <property type="entry name" value="Thioesterase/thiol ester dehydrase-isomerase"/>
    <property type="match status" value="1"/>
</dbReference>
<dbReference type="EMBL" id="VRYZ01000002">
    <property type="protein sequence ID" value="TXS93308.1"/>
    <property type="molecule type" value="Genomic_DNA"/>
</dbReference>
<evidence type="ECO:0000256" key="6">
    <source>
        <dbReference type="ARBA" id="ARBA00022703"/>
    </source>
</evidence>
<evidence type="ECO:0000256" key="11">
    <source>
        <dbReference type="ARBA" id="ARBA00023136"/>
    </source>
</evidence>
<evidence type="ECO:0000256" key="7">
    <source>
        <dbReference type="ARBA" id="ARBA00022801"/>
    </source>
</evidence>
<protein>
    <recommendedName>
        <fullName evidence="17">Acyl-coenzyme A thioesterase THEM4</fullName>
        <ecNumber evidence="16">3.1.2.2</ecNumber>
    </recommendedName>
    <alternativeName>
        <fullName evidence="18">Thioesterase superfamily member 4</fullName>
    </alternativeName>
</protein>
<dbReference type="AlphaFoldDB" id="A0A5C8ZXW9"/>
<evidence type="ECO:0000256" key="23">
    <source>
        <dbReference type="ARBA" id="ARBA00048180"/>
    </source>
</evidence>
<keyword evidence="11" id="KW-0472">Membrane</keyword>
<evidence type="ECO:0000256" key="2">
    <source>
        <dbReference type="ARBA" id="ARBA00004496"/>
    </source>
</evidence>
<evidence type="ECO:0000256" key="4">
    <source>
        <dbReference type="ARBA" id="ARBA00022475"/>
    </source>
</evidence>
<keyword evidence="9" id="KW-0809">Transit peptide</keyword>
<dbReference type="InterPro" id="IPR029069">
    <property type="entry name" value="HotDog_dom_sf"/>
</dbReference>
<comment type="catalytic activity">
    <reaction evidence="20">
        <text>hexadecanoyl-CoA + H2O = hexadecanoate + CoA + H(+)</text>
        <dbReference type="Rhea" id="RHEA:16645"/>
        <dbReference type="ChEBI" id="CHEBI:7896"/>
        <dbReference type="ChEBI" id="CHEBI:15377"/>
        <dbReference type="ChEBI" id="CHEBI:15378"/>
        <dbReference type="ChEBI" id="CHEBI:57287"/>
        <dbReference type="ChEBI" id="CHEBI:57379"/>
        <dbReference type="EC" id="3.1.2.2"/>
    </reaction>
    <physiologicalReaction direction="left-to-right" evidence="20">
        <dbReference type="Rhea" id="RHEA:16646"/>
    </physiologicalReaction>
</comment>
<evidence type="ECO:0000256" key="10">
    <source>
        <dbReference type="ARBA" id="ARBA00023098"/>
    </source>
</evidence>
<dbReference type="Pfam" id="PF03061">
    <property type="entry name" value="4HBT"/>
    <property type="match status" value="1"/>
</dbReference>
<comment type="catalytic activity">
    <reaction evidence="21">
        <text>decanoyl-CoA + H2O = decanoate + CoA + H(+)</text>
        <dbReference type="Rhea" id="RHEA:40059"/>
        <dbReference type="ChEBI" id="CHEBI:15377"/>
        <dbReference type="ChEBI" id="CHEBI:15378"/>
        <dbReference type="ChEBI" id="CHEBI:27689"/>
        <dbReference type="ChEBI" id="CHEBI:57287"/>
        <dbReference type="ChEBI" id="CHEBI:61430"/>
    </reaction>
    <physiologicalReaction direction="left-to-right" evidence="21">
        <dbReference type="Rhea" id="RHEA:40060"/>
    </physiologicalReaction>
</comment>
<evidence type="ECO:0000313" key="26">
    <source>
        <dbReference type="Proteomes" id="UP000321933"/>
    </source>
</evidence>